<protein>
    <recommendedName>
        <fullName evidence="5">Endonuclease</fullName>
    </recommendedName>
</protein>
<dbReference type="GO" id="GO:0019239">
    <property type="term" value="F:deaminase activity"/>
    <property type="evidence" value="ECO:0007669"/>
    <property type="project" value="TreeGrafter"/>
</dbReference>
<dbReference type="InterPro" id="IPR019897">
    <property type="entry name" value="RidA_CS"/>
</dbReference>
<dbReference type="Gene3D" id="3.30.1330.40">
    <property type="entry name" value="RutC-like"/>
    <property type="match status" value="1"/>
</dbReference>
<evidence type="ECO:0000313" key="4">
    <source>
        <dbReference type="Proteomes" id="UP000051934"/>
    </source>
</evidence>
<dbReference type="PANTHER" id="PTHR11803">
    <property type="entry name" value="2-IMINOBUTANOATE/2-IMINOPROPANOATE DEAMINASE RIDA"/>
    <property type="match status" value="1"/>
</dbReference>
<feature type="signal peptide" evidence="2">
    <location>
        <begin position="1"/>
        <end position="25"/>
    </location>
</feature>
<evidence type="ECO:0008006" key="5">
    <source>
        <dbReference type="Google" id="ProtNLM"/>
    </source>
</evidence>
<proteinExistence type="inferred from homology"/>
<dbReference type="PROSITE" id="PS01094">
    <property type="entry name" value="UPF0076"/>
    <property type="match status" value="1"/>
</dbReference>
<dbReference type="Proteomes" id="UP000051934">
    <property type="component" value="Unassembled WGS sequence"/>
</dbReference>
<dbReference type="GO" id="GO:0005829">
    <property type="term" value="C:cytosol"/>
    <property type="evidence" value="ECO:0007669"/>
    <property type="project" value="TreeGrafter"/>
</dbReference>
<name>A0A0R2SDJ8_9GAMM</name>
<dbReference type="AlphaFoldDB" id="A0A0R2SDJ8"/>
<keyword evidence="2" id="KW-0732">Signal</keyword>
<evidence type="ECO:0000313" key="3">
    <source>
        <dbReference type="EMBL" id="KRO72945.1"/>
    </source>
</evidence>
<feature type="chain" id="PRO_5006423587" description="Endonuclease" evidence="2">
    <location>
        <begin position="26"/>
        <end position="158"/>
    </location>
</feature>
<dbReference type="InterPro" id="IPR006175">
    <property type="entry name" value="YjgF/YER057c/UK114"/>
</dbReference>
<comment type="similarity">
    <text evidence="1">Belongs to the RutC family.</text>
</comment>
<dbReference type="Pfam" id="PF01042">
    <property type="entry name" value="Ribonuc_L-PSP"/>
    <property type="match status" value="1"/>
</dbReference>
<dbReference type="EMBL" id="LIBB01000037">
    <property type="protein sequence ID" value="KRO72945.1"/>
    <property type="molecule type" value="Genomic_DNA"/>
</dbReference>
<gene>
    <name evidence="3" type="ORF">ABR69_06210</name>
</gene>
<dbReference type="PANTHER" id="PTHR11803:SF59">
    <property type="entry name" value="ENDORIBONUCLEASE"/>
    <property type="match status" value="1"/>
</dbReference>
<accession>A0A0R2SDJ8</accession>
<dbReference type="SUPFAM" id="SSF55298">
    <property type="entry name" value="YjgF-like"/>
    <property type="match status" value="1"/>
</dbReference>
<dbReference type="InterPro" id="IPR035959">
    <property type="entry name" value="RutC-like_sf"/>
</dbReference>
<sequence>MFNRVKSLLALTVLATFGFASVATADEIVRTGEGRNFYNNISIPAGAETLYLSGSGASPMEDGSWGDMEQQTVDTFNKFKETLESQGWSMEDIVQVRAFAVAGPYGELDFAGFNSGYQQFFGTDENPMKPVRSFVQIAGLVVEGWLIEIEIRAARMPK</sequence>
<evidence type="ECO:0000256" key="1">
    <source>
        <dbReference type="ARBA" id="ARBA00010552"/>
    </source>
</evidence>
<organism evidence="3 4">
    <name type="scientific">OM182 bacterium BACL3 MAG-120507-bin80</name>
    <dbReference type="NCBI Taxonomy" id="1655577"/>
    <lineage>
        <taxon>Bacteria</taxon>
        <taxon>Pseudomonadati</taxon>
        <taxon>Pseudomonadota</taxon>
        <taxon>Gammaproteobacteria</taxon>
        <taxon>OMG group</taxon>
        <taxon>OM182 clade</taxon>
    </lineage>
</organism>
<comment type="caution">
    <text evidence="3">The sequence shown here is derived from an EMBL/GenBank/DDBJ whole genome shotgun (WGS) entry which is preliminary data.</text>
</comment>
<evidence type="ECO:0000256" key="2">
    <source>
        <dbReference type="SAM" id="SignalP"/>
    </source>
</evidence>
<reference evidence="3 4" key="1">
    <citation type="submission" date="2015-10" db="EMBL/GenBank/DDBJ databases">
        <title>Metagenome-Assembled Genomes uncover a global brackish microbiome.</title>
        <authorList>
            <person name="Hugerth L.W."/>
            <person name="Larsson J."/>
            <person name="Alneberg J."/>
            <person name="Lindh M.V."/>
            <person name="Legrand C."/>
            <person name="Pinhassi J."/>
            <person name="Andersson A.F."/>
        </authorList>
    </citation>
    <scope>NUCLEOTIDE SEQUENCE [LARGE SCALE GENOMIC DNA]</scope>
    <source>
        <strain evidence="3">BACL4 MAG-120507-bin80</strain>
    </source>
</reference>